<dbReference type="InterPro" id="IPR001424">
    <property type="entry name" value="SOD_Cu_Zn_dom"/>
</dbReference>
<evidence type="ECO:0000256" key="1">
    <source>
        <dbReference type="ARBA" id="ARBA00010457"/>
    </source>
</evidence>
<comment type="similarity">
    <text evidence="1">Belongs to the Cu-Zn superoxide dismutase family.</text>
</comment>
<dbReference type="InterPro" id="IPR036423">
    <property type="entry name" value="SOD-like_Cu/Zn_dom_sf"/>
</dbReference>
<evidence type="ECO:0000313" key="3">
    <source>
        <dbReference type="EMBL" id="TDN83674.1"/>
    </source>
</evidence>
<protein>
    <submittedName>
        <fullName evidence="3">Cu-Zn family superoxide dismutase</fullName>
    </submittedName>
</protein>
<dbReference type="EMBL" id="SNWD01000004">
    <property type="protein sequence ID" value="TDN83674.1"/>
    <property type="molecule type" value="Genomic_DNA"/>
</dbReference>
<feature type="domain" description="Superoxide dismutase copper/zinc binding" evidence="2">
    <location>
        <begin position="55"/>
        <end position="181"/>
    </location>
</feature>
<dbReference type="GO" id="GO:0005507">
    <property type="term" value="F:copper ion binding"/>
    <property type="evidence" value="ECO:0007669"/>
    <property type="project" value="InterPro"/>
</dbReference>
<dbReference type="PANTHER" id="PTHR10003">
    <property type="entry name" value="SUPEROXIDE DISMUTASE CU-ZN -RELATED"/>
    <property type="match status" value="1"/>
</dbReference>
<accession>A0A4R6FS34</accession>
<keyword evidence="4" id="KW-1185">Reference proteome</keyword>
<dbReference type="Gene3D" id="2.60.40.200">
    <property type="entry name" value="Superoxide dismutase, copper/zinc binding domain"/>
    <property type="match status" value="1"/>
</dbReference>
<dbReference type="AlphaFoldDB" id="A0A4R6FS34"/>
<proteinExistence type="inferred from homology"/>
<sequence>MVDLSTAGRGLMVGAFLAMTAAGCSSTMMGGSAISDGAGQRAVADMRMADGSDAGTATATALADGRVRISIDARGLPPGPHGAHIHSVGQCTPPDFTSAGAHWNPTNSHHGVRDPQGPHGGDMPNLIVGTNGQASMAITLPAGRYAQMMDADGAAIVIHSGADDLKTDPSGNSGSRIACGVFMQS</sequence>
<reference evidence="3 4" key="1">
    <citation type="submission" date="2019-03" db="EMBL/GenBank/DDBJ databases">
        <title>Genomic Encyclopedia of Type Strains, Phase IV (KMG-IV): sequencing the most valuable type-strain genomes for metagenomic binning, comparative biology and taxonomic classification.</title>
        <authorList>
            <person name="Goeker M."/>
        </authorList>
    </citation>
    <scope>NUCLEOTIDE SEQUENCE [LARGE SCALE GENOMIC DNA]</scope>
    <source>
        <strain evidence="3 4">DSM 25059</strain>
    </source>
</reference>
<gene>
    <name evidence="3" type="ORF">EV664_104158</name>
</gene>
<dbReference type="CDD" id="cd00305">
    <property type="entry name" value="Cu-Zn_Superoxide_Dismutase"/>
    <property type="match status" value="1"/>
</dbReference>
<organism evidence="3 4">
    <name type="scientific">Stakelama pacifica</name>
    <dbReference type="NCBI Taxonomy" id="517720"/>
    <lineage>
        <taxon>Bacteria</taxon>
        <taxon>Pseudomonadati</taxon>
        <taxon>Pseudomonadota</taxon>
        <taxon>Alphaproteobacteria</taxon>
        <taxon>Sphingomonadales</taxon>
        <taxon>Sphingomonadaceae</taxon>
        <taxon>Stakelama</taxon>
    </lineage>
</organism>
<name>A0A4R6FS34_9SPHN</name>
<dbReference type="Pfam" id="PF00080">
    <property type="entry name" value="Sod_Cu"/>
    <property type="match status" value="1"/>
</dbReference>
<dbReference type="SUPFAM" id="SSF49329">
    <property type="entry name" value="Cu,Zn superoxide dismutase-like"/>
    <property type="match status" value="1"/>
</dbReference>
<comment type="caution">
    <text evidence="3">The sequence shown here is derived from an EMBL/GenBank/DDBJ whole genome shotgun (WGS) entry which is preliminary data.</text>
</comment>
<dbReference type="GO" id="GO:0006801">
    <property type="term" value="P:superoxide metabolic process"/>
    <property type="evidence" value="ECO:0007669"/>
    <property type="project" value="InterPro"/>
</dbReference>
<evidence type="ECO:0000259" key="2">
    <source>
        <dbReference type="Pfam" id="PF00080"/>
    </source>
</evidence>
<evidence type="ECO:0000313" key="4">
    <source>
        <dbReference type="Proteomes" id="UP000295493"/>
    </source>
</evidence>
<dbReference type="Proteomes" id="UP000295493">
    <property type="component" value="Unassembled WGS sequence"/>
</dbReference>
<dbReference type="InterPro" id="IPR024134">
    <property type="entry name" value="SOD_Cu/Zn_/chaperone"/>
</dbReference>
<dbReference type="RefSeq" id="WP_229668177.1">
    <property type="nucleotide sequence ID" value="NZ_BMLU01000004.1"/>
</dbReference>